<evidence type="ECO:0000313" key="1">
    <source>
        <dbReference type="EMBL" id="HIQ91587.1"/>
    </source>
</evidence>
<sequence length="133" mass="15239">MNKYKDIINLPHHVSKNHPRMSLNNRSAQFAPFSALTGYSEKIKETARITDKKIELDEGLKTVINNRLQIIKENIKSMPQVTITYFIKDPRKSGGSYKTIITNIKKIDEINKTITLIEGPKINIDDIINISKM</sequence>
<dbReference type="EMBL" id="DVFV01000142">
    <property type="protein sequence ID" value="HIQ91587.1"/>
    <property type="molecule type" value="Genomic_DNA"/>
</dbReference>
<evidence type="ECO:0008006" key="3">
    <source>
        <dbReference type="Google" id="ProtNLM"/>
    </source>
</evidence>
<proteinExistence type="predicted"/>
<comment type="caution">
    <text evidence="1">The sequence shown here is derived from an EMBL/GenBank/DDBJ whole genome shotgun (WGS) entry which is preliminary data.</text>
</comment>
<reference evidence="1" key="1">
    <citation type="submission" date="2020-10" db="EMBL/GenBank/DDBJ databases">
        <authorList>
            <person name="Gilroy R."/>
        </authorList>
    </citation>
    <scope>NUCLEOTIDE SEQUENCE</scope>
    <source>
        <strain evidence="1">CHK147-3167</strain>
    </source>
</reference>
<dbReference type="AlphaFoldDB" id="A0A9D0ZU75"/>
<evidence type="ECO:0000313" key="2">
    <source>
        <dbReference type="Proteomes" id="UP000886786"/>
    </source>
</evidence>
<organism evidence="1 2">
    <name type="scientific">Candidatus Coprosoma intestinipullorum</name>
    <dbReference type="NCBI Taxonomy" id="2840752"/>
    <lineage>
        <taxon>Bacteria</taxon>
        <taxon>Bacillati</taxon>
        <taxon>Bacillota</taxon>
        <taxon>Bacillota incertae sedis</taxon>
        <taxon>Candidatus Coprosoma</taxon>
    </lineage>
</organism>
<protein>
    <recommendedName>
        <fullName evidence="3">YolD-like family protein</fullName>
    </recommendedName>
</protein>
<dbReference type="Proteomes" id="UP000886786">
    <property type="component" value="Unassembled WGS sequence"/>
</dbReference>
<accession>A0A9D0ZU75</accession>
<reference evidence="1" key="2">
    <citation type="journal article" date="2021" name="PeerJ">
        <title>Extensive microbial diversity within the chicken gut microbiome revealed by metagenomics and culture.</title>
        <authorList>
            <person name="Gilroy R."/>
            <person name="Ravi A."/>
            <person name="Getino M."/>
            <person name="Pursley I."/>
            <person name="Horton D.L."/>
            <person name="Alikhan N.F."/>
            <person name="Baker D."/>
            <person name="Gharbi K."/>
            <person name="Hall N."/>
            <person name="Watson M."/>
            <person name="Adriaenssens E.M."/>
            <person name="Foster-Nyarko E."/>
            <person name="Jarju S."/>
            <person name="Secka A."/>
            <person name="Antonio M."/>
            <person name="Oren A."/>
            <person name="Chaudhuri R.R."/>
            <person name="La Ragione R."/>
            <person name="Hildebrand F."/>
            <person name="Pallen M.J."/>
        </authorList>
    </citation>
    <scope>NUCLEOTIDE SEQUENCE</scope>
    <source>
        <strain evidence="1">CHK147-3167</strain>
    </source>
</reference>
<name>A0A9D0ZU75_9FIRM</name>
<gene>
    <name evidence="1" type="ORF">IAB27_08265</name>
</gene>